<protein>
    <recommendedName>
        <fullName evidence="3">Antitoxin StbD</fullName>
    </recommendedName>
</protein>
<reference evidence="1 2" key="1">
    <citation type="submission" date="2013-01" db="EMBL/GenBank/DDBJ databases">
        <authorList>
            <person name="Fiebig A."/>
            <person name="Goeker M."/>
            <person name="Klenk H.-P.P."/>
        </authorList>
    </citation>
    <scope>NUCLEOTIDE SEQUENCE [LARGE SCALE GENOMIC DNA]</scope>
    <source>
        <strain evidence="1 2">DSM 24838</strain>
    </source>
</reference>
<dbReference type="RefSeq" id="WP_018302887.1">
    <property type="nucleotide sequence ID" value="NZ_KB902288.1"/>
</dbReference>
<dbReference type="STRING" id="1123501.Wenmar_01105"/>
<accession>A0A0D0QEH5</accession>
<keyword evidence="2" id="KW-1185">Reference proteome</keyword>
<comment type="caution">
    <text evidence="1">The sequence shown here is derived from an EMBL/GenBank/DDBJ whole genome shotgun (WGS) entry which is preliminary data.</text>
</comment>
<name>A0A0D0QEH5_9RHOB</name>
<dbReference type="eggNOG" id="ENOG5032UJ2">
    <property type="taxonomic scope" value="Bacteria"/>
</dbReference>
<organism evidence="1 2">
    <name type="scientific">Wenxinia marina DSM 24838</name>
    <dbReference type="NCBI Taxonomy" id="1123501"/>
    <lineage>
        <taxon>Bacteria</taxon>
        <taxon>Pseudomonadati</taxon>
        <taxon>Pseudomonadota</taxon>
        <taxon>Alphaproteobacteria</taxon>
        <taxon>Rhodobacterales</taxon>
        <taxon>Roseobacteraceae</taxon>
        <taxon>Wenxinia</taxon>
    </lineage>
</organism>
<evidence type="ECO:0000313" key="2">
    <source>
        <dbReference type="Proteomes" id="UP000035100"/>
    </source>
</evidence>
<evidence type="ECO:0008006" key="3">
    <source>
        <dbReference type="Google" id="ProtNLM"/>
    </source>
</evidence>
<dbReference type="AlphaFoldDB" id="A0A0D0QEH5"/>
<dbReference type="OrthoDB" id="7726185at2"/>
<proteinExistence type="predicted"/>
<evidence type="ECO:0000313" key="1">
    <source>
        <dbReference type="EMBL" id="KIQ70727.1"/>
    </source>
</evidence>
<gene>
    <name evidence="1" type="ORF">Wenmar_01105</name>
</gene>
<dbReference type="EMBL" id="AONG01000005">
    <property type="protein sequence ID" value="KIQ70727.1"/>
    <property type="molecule type" value="Genomic_DNA"/>
</dbReference>
<sequence length="82" mass="9429">MTRLLTNQIASMTEMRDPQKVLDRAGGKPVAVLKNSRLVGYFVPAEAVPEEEMRYATREEVSDVLARRREIDQPVLDWLKDK</sequence>
<dbReference type="Proteomes" id="UP000035100">
    <property type="component" value="Unassembled WGS sequence"/>
</dbReference>